<organism evidence="1 2">
    <name type="scientific">Pseudomonas auratipiscis</name>
    <dbReference type="NCBI Taxonomy" id="3115853"/>
    <lineage>
        <taxon>Bacteria</taxon>
        <taxon>Pseudomonadati</taxon>
        <taxon>Pseudomonadota</taxon>
        <taxon>Gammaproteobacteria</taxon>
        <taxon>Pseudomonadales</taxon>
        <taxon>Pseudomonadaceae</taxon>
        <taxon>Pseudomonas</taxon>
    </lineage>
</organism>
<dbReference type="AlphaFoldDB" id="A0AB35WWE4"/>
<protein>
    <submittedName>
        <fullName evidence="1">Uncharacterized protein</fullName>
    </submittedName>
</protein>
<sequence>MNWHLHPLDGWALVDGERMRMLTTNEALAAQSFPANTQRPNNHG</sequence>
<keyword evidence="2" id="KW-1185">Reference proteome</keyword>
<reference evidence="1 2" key="1">
    <citation type="submission" date="2024-01" db="EMBL/GenBank/DDBJ databases">
        <title>Unpublished Manusciprt.</title>
        <authorList>
            <person name="Duman M."/>
            <person name="Valdes E.G."/>
            <person name="Ajmi N."/>
            <person name="Altun S."/>
            <person name="Saticioglu I.B."/>
        </authorList>
    </citation>
    <scope>NUCLEOTIDE SEQUENCE [LARGE SCALE GENOMIC DNA]</scope>
    <source>
        <strain evidence="1 2">120P</strain>
    </source>
</reference>
<dbReference type="EMBL" id="JAZDQP010000013">
    <property type="protein sequence ID" value="MEE1868456.1"/>
    <property type="molecule type" value="Genomic_DNA"/>
</dbReference>
<gene>
    <name evidence="1" type="ORF">V0R53_18880</name>
</gene>
<proteinExistence type="predicted"/>
<evidence type="ECO:0000313" key="1">
    <source>
        <dbReference type="EMBL" id="MEE1868456.1"/>
    </source>
</evidence>
<name>A0AB35WWE4_9PSED</name>
<dbReference type="Proteomes" id="UP001307839">
    <property type="component" value="Unassembled WGS sequence"/>
</dbReference>
<accession>A0AB35WWE4</accession>
<evidence type="ECO:0000313" key="2">
    <source>
        <dbReference type="Proteomes" id="UP001307839"/>
    </source>
</evidence>
<comment type="caution">
    <text evidence="1">The sequence shown here is derived from an EMBL/GenBank/DDBJ whole genome shotgun (WGS) entry which is preliminary data.</text>
</comment>